<keyword evidence="1" id="KW-0812">Transmembrane</keyword>
<feature type="transmembrane region" description="Helical" evidence="1">
    <location>
        <begin position="604"/>
        <end position="623"/>
    </location>
</feature>
<evidence type="ECO:0000313" key="2">
    <source>
        <dbReference type="EMBL" id="KAF0691323.1"/>
    </source>
</evidence>
<dbReference type="AlphaFoldDB" id="A0A6A4Y507"/>
<sequence length="890" mass="95209">MKTDVSPTYVWQLLFSELTTVEYAVTNLRTLDPGQLFWMFTQYCFVDVNRTLEVAHTNARQARCRERYAANGAVYLETVLRQQDWTTFGAMYGGPGGMFTVVIANAVAATATGEAWLAATSTARTTTSIADEVVFWKQHGLTSFTLQWLNNWQTGIAETLAVENALGLQTTVTLKNVPKSVQGWTTMVLSVGPMYDFLNLWMANKSFVRSDANAFFLSPAPYNTEAVVGLSEADGSFARQRGAFRSTIGPFNNVDTIYVAAPPDVVALVHALDAVASATKDDGITLYPTPAAWTQDPTAVYYGGSPLCLDGDARSFVQEPFGFDDSCVRQLPLSVSLSSASVAFALAMTHATADSVAAVCGLQKSPTCAPSVHAVAARATPLPPEAAAKIPSAVAAVRATHVGLMQFATTSSSSSLTSWTVLTQPLVDDDTAWSFYGWLFVYDWVHGRRFVVSLEGDASTQVLVSAIAAPTLFPSTGGSGLTHATRVIYYLSVYMSAVLAVVAVASLVVHAVNRASTDAGDNWFFFNRVAGSIWVGRPLLVNRALSAMLILSTAQVALDGSTHFVFAPRPWIDTLVVAGETTWLAYVIVDACHVIVAPGHTKAYAPWGTALAWSIIVVIELAAPIQPVGALRRECTSTNMDMAIACSGSVVQVGNLARLATLMGMQLGSLVVAAVGVYFWNQRRRHSGLSTQRQRHVLAIADEFFAVRESPTDAIWAMDPVSCVVAGLVPFKLGGTRYTFDVKFWVVVPDTYSLGAMKRFVSNAREVKVKHRSSLLAPVGSFGPSHVSIRQAAATAAVAGGVLYTVAAIVGSILYIQVAKVNLANDLSWAKFSMAGTHTFLANLLNERLVLGIDDTRLALDDGRYAMVGGDTGASSTVVSPANFGARLAA</sequence>
<feature type="transmembrane region" description="Helical" evidence="1">
    <location>
        <begin position="487"/>
        <end position="509"/>
    </location>
</feature>
<organism evidence="2">
    <name type="scientific">Aphanomyces stellatus</name>
    <dbReference type="NCBI Taxonomy" id="120398"/>
    <lineage>
        <taxon>Eukaryota</taxon>
        <taxon>Sar</taxon>
        <taxon>Stramenopiles</taxon>
        <taxon>Oomycota</taxon>
        <taxon>Saprolegniomycetes</taxon>
        <taxon>Saprolegniales</taxon>
        <taxon>Verrucalvaceae</taxon>
        <taxon>Aphanomyces</taxon>
    </lineage>
</organism>
<keyword evidence="1" id="KW-1133">Transmembrane helix</keyword>
<dbReference type="EMBL" id="VJMH01006155">
    <property type="protein sequence ID" value="KAF0691323.1"/>
    <property type="molecule type" value="Genomic_DNA"/>
</dbReference>
<feature type="non-terminal residue" evidence="2">
    <location>
        <position position="890"/>
    </location>
</feature>
<comment type="caution">
    <text evidence="2">The sequence shown here is derived from an EMBL/GenBank/DDBJ whole genome shotgun (WGS) entry which is preliminary data.</text>
</comment>
<name>A0A6A4Y507_9STRA</name>
<proteinExistence type="predicted"/>
<protein>
    <submittedName>
        <fullName evidence="2">Uncharacterized protein</fullName>
    </submittedName>
</protein>
<feature type="transmembrane region" description="Helical" evidence="1">
    <location>
        <begin position="659"/>
        <end position="680"/>
    </location>
</feature>
<gene>
    <name evidence="2" type="ORF">As57867_017364</name>
</gene>
<evidence type="ECO:0000256" key="1">
    <source>
        <dbReference type="SAM" id="Phobius"/>
    </source>
</evidence>
<accession>A0A6A4Y507</accession>
<reference evidence="2" key="1">
    <citation type="submission" date="2019-06" db="EMBL/GenBank/DDBJ databases">
        <title>Genomics analysis of Aphanomyces spp. identifies a new class of oomycete effector associated with host adaptation.</title>
        <authorList>
            <person name="Gaulin E."/>
        </authorList>
    </citation>
    <scope>NUCLEOTIDE SEQUENCE</scope>
    <source>
        <strain evidence="2">CBS 578.67</strain>
    </source>
</reference>
<keyword evidence="1" id="KW-0472">Membrane</keyword>
<feature type="transmembrane region" description="Helical" evidence="1">
    <location>
        <begin position="792"/>
        <end position="816"/>
    </location>
</feature>